<evidence type="ECO:0000256" key="10">
    <source>
        <dbReference type="ARBA" id="ARBA00061949"/>
    </source>
</evidence>
<name>A0A164ZRX6_XYLHT</name>
<evidence type="ECO:0000256" key="13">
    <source>
        <dbReference type="PROSITE-ProRule" id="PRU00453"/>
    </source>
</evidence>
<feature type="compositionally biased region" description="Polar residues" evidence="14">
    <location>
        <begin position="317"/>
        <end position="330"/>
    </location>
</feature>
<keyword evidence="7" id="KW-0832">Ubl conjugation</keyword>
<feature type="compositionally biased region" description="Low complexity" evidence="14">
    <location>
        <begin position="299"/>
        <end position="309"/>
    </location>
</feature>
<reference evidence="16 17" key="1">
    <citation type="journal article" date="2016" name="Fungal Biol.">
        <title>The genome of Xylona heveae provides a window into fungal endophytism.</title>
        <authorList>
            <person name="Gazis R."/>
            <person name="Kuo A."/>
            <person name="Riley R."/>
            <person name="LaButti K."/>
            <person name="Lipzen A."/>
            <person name="Lin J."/>
            <person name="Amirebrahimi M."/>
            <person name="Hesse C.N."/>
            <person name="Spatafora J.W."/>
            <person name="Henrissat B."/>
            <person name="Hainaut M."/>
            <person name="Grigoriev I.V."/>
            <person name="Hibbett D.S."/>
        </authorList>
    </citation>
    <scope>NUCLEOTIDE SEQUENCE [LARGE SCALE GENOMIC DNA]</scope>
    <source>
        <strain evidence="16 17">TC161</strain>
    </source>
</reference>
<dbReference type="GO" id="GO:0048254">
    <property type="term" value="P:snoRNA localization"/>
    <property type="evidence" value="ECO:0007669"/>
    <property type="project" value="TreeGrafter"/>
</dbReference>
<keyword evidence="17" id="KW-1185">Reference proteome</keyword>
<comment type="subunit">
    <text evidence="10">Interacts with FBL, SNU13, NOP58, NUFIP1, RUVBL1, RUVBL2 and TAF9. Interacts (via HIT-type zinc finger) with the RUVBL1/RUVBL2 complex in the presence of ADP.</text>
</comment>
<accession>A0A164ZRX6</accession>
<evidence type="ECO:0000256" key="2">
    <source>
        <dbReference type="ARBA" id="ARBA00022517"/>
    </source>
</evidence>
<dbReference type="Gene3D" id="3.30.60.190">
    <property type="match status" value="1"/>
</dbReference>
<comment type="similarity">
    <text evidence="9">Belongs to the BCD1 family.</text>
</comment>
<dbReference type="FunFam" id="3.30.60.190:FF:000001">
    <property type="entry name" value="box C/D snoRNA protein 1"/>
    <property type="match status" value="1"/>
</dbReference>
<evidence type="ECO:0000313" key="17">
    <source>
        <dbReference type="Proteomes" id="UP000076632"/>
    </source>
</evidence>
<dbReference type="PROSITE" id="PS51083">
    <property type="entry name" value="ZF_HIT"/>
    <property type="match status" value="1"/>
</dbReference>
<dbReference type="GO" id="GO:0005634">
    <property type="term" value="C:nucleus"/>
    <property type="evidence" value="ECO:0007669"/>
    <property type="project" value="TreeGrafter"/>
</dbReference>
<evidence type="ECO:0000256" key="9">
    <source>
        <dbReference type="ARBA" id="ARBA00049654"/>
    </source>
</evidence>
<evidence type="ECO:0000256" key="12">
    <source>
        <dbReference type="ARBA" id="ARBA00077531"/>
    </source>
</evidence>
<feature type="compositionally biased region" description="Basic and acidic residues" evidence="14">
    <location>
        <begin position="188"/>
        <end position="212"/>
    </location>
</feature>
<dbReference type="AlphaFoldDB" id="A0A164ZRX6"/>
<evidence type="ECO:0000256" key="14">
    <source>
        <dbReference type="SAM" id="MobiDB-lite"/>
    </source>
</evidence>
<proteinExistence type="inferred from homology"/>
<feature type="compositionally biased region" description="Polar residues" evidence="14">
    <location>
        <begin position="424"/>
        <end position="435"/>
    </location>
</feature>
<feature type="domain" description="HIT-type" evidence="15">
    <location>
        <begin position="12"/>
        <end position="46"/>
    </location>
</feature>
<evidence type="ECO:0000259" key="15">
    <source>
        <dbReference type="PROSITE" id="PS51083"/>
    </source>
</evidence>
<dbReference type="PANTHER" id="PTHR13483:SF11">
    <property type="entry name" value="ZINC FINGER HIT DOMAIN-CONTAINING PROTEIN 3"/>
    <property type="match status" value="1"/>
</dbReference>
<evidence type="ECO:0000256" key="3">
    <source>
        <dbReference type="ARBA" id="ARBA00022553"/>
    </source>
</evidence>
<gene>
    <name evidence="16" type="ORF">L228DRAFT_285854</name>
</gene>
<dbReference type="Pfam" id="PF04438">
    <property type="entry name" value="zf-HIT"/>
    <property type="match status" value="1"/>
</dbReference>
<evidence type="ECO:0000313" key="16">
    <source>
        <dbReference type="EMBL" id="KZF19436.1"/>
    </source>
</evidence>
<evidence type="ECO:0000256" key="8">
    <source>
        <dbReference type="ARBA" id="ARBA00049598"/>
    </source>
</evidence>
<keyword evidence="4" id="KW-0479">Metal-binding</keyword>
<dbReference type="EMBL" id="KV407466">
    <property type="protein sequence ID" value="KZF19436.1"/>
    <property type="molecule type" value="Genomic_DNA"/>
</dbReference>
<keyword evidence="6" id="KW-0862">Zinc</keyword>
<dbReference type="CDD" id="cd23023">
    <property type="entry name" value="zf-HIT_BCD1"/>
    <property type="match status" value="1"/>
</dbReference>
<dbReference type="InterPro" id="IPR051639">
    <property type="entry name" value="BCD1"/>
</dbReference>
<evidence type="ECO:0000256" key="5">
    <source>
        <dbReference type="ARBA" id="ARBA00022771"/>
    </source>
</evidence>
<dbReference type="Proteomes" id="UP000076632">
    <property type="component" value="Unassembled WGS sequence"/>
</dbReference>
<feature type="compositionally biased region" description="Polar residues" evidence="14">
    <location>
        <begin position="231"/>
        <end position="251"/>
    </location>
</feature>
<feature type="region of interest" description="Disordered" evidence="14">
    <location>
        <begin position="421"/>
        <end position="443"/>
    </location>
</feature>
<keyword evidence="5 13" id="KW-0863">Zinc-finger</keyword>
<dbReference type="GO" id="GO:0000463">
    <property type="term" value="P:maturation of LSU-rRNA from tricistronic rRNA transcript (SSU-rRNA, 5.8S rRNA, LSU-rRNA)"/>
    <property type="evidence" value="ECO:0007669"/>
    <property type="project" value="TreeGrafter"/>
</dbReference>
<dbReference type="InterPro" id="IPR007529">
    <property type="entry name" value="Znf_HIT"/>
</dbReference>
<dbReference type="InParanoid" id="A0A164ZRX6"/>
<dbReference type="InterPro" id="IPR057721">
    <property type="entry name" value="BCD1_alpha/beta"/>
</dbReference>
<evidence type="ECO:0000256" key="1">
    <source>
        <dbReference type="ARBA" id="ARBA00022499"/>
    </source>
</evidence>
<dbReference type="RefSeq" id="XP_018184991.1">
    <property type="nucleotide sequence ID" value="XM_018336385.1"/>
</dbReference>
<dbReference type="STRING" id="1328760.A0A164ZRX6"/>
<dbReference type="GO" id="GO:0070761">
    <property type="term" value="C:pre-snoRNP complex"/>
    <property type="evidence" value="ECO:0007669"/>
    <property type="project" value="TreeGrafter"/>
</dbReference>
<keyword evidence="1" id="KW-1017">Isopeptide bond</keyword>
<evidence type="ECO:0000256" key="11">
    <source>
        <dbReference type="ARBA" id="ARBA00068630"/>
    </source>
</evidence>
<keyword evidence="3" id="KW-0597">Phosphoprotein</keyword>
<dbReference type="OrthoDB" id="272357at2759"/>
<dbReference type="GeneID" id="28901522"/>
<dbReference type="PANTHER" id="PTHR13483">
    <property type="entry name" value="BOX C_D SNORNA PROTEIN 1-RELATED"/>
    <property type="match status" value="1"/>
</dbReference>
<evidence type="ECO:0000256" key="7">
    <source>
        <dbReference type="ARBA" id="ARBA00022843"/>
    </source>
</evidence>
<evidence type="ECO:0000256" key="4">
    <source>
        <dbReference type="ARBA" id="ARBA00022723"/>
    </source>
</evidence>
<evidence type="ECO:0000256" key="6">
    <source>
        <dbReference type="ARBA" id="ARBA00022833"/>
    </source>
</evidence>
<keyword evidence="2" id="KW-0690">Ribosome biogenesis</keyword>
<protein>
    <recommendedName>
        <fullName evidence="11">Box C/D snoRNA protein 1</fullName>
    </recommendedName>
    <alternativeName>
        <fullName evidence="12">Zinc finger HIT domain-containing protein 6</fullName>
    </alternativeName>
</protein>
<dbReference type="GO" id="GO:0008270">
    <property type="term" value="F:zinc ion binding"/>
    <property type="evidence" value="ECO:0007669"/>
    <property type="project" value="UniProtKB-UniRule"/>
</dbReference>
<comment type="function">
    <text evidence="8">Required for box C/D snoRNAs accumulation involved in snoRNA processing, snoRNA transport to the nucleolus and ribosome biogenesis.</text>
</comment>
<dbReference type="OMA" id="HKRLAWT"/>
<organism evidence="16 17">
    <name type="scientific">Xylona heveae (strain CBS 132557 / TC161)</name>
    <dbReference type="NCBI Taxonomy" id="1328760"/>
    <lineage>
        <taxon>Eukaryota</taxon>
        <taxon>Fungi</taxon>
        <taxon>Dikarya</taxon>
        <taxon>Ascomycota</taxon>
        <taxon>Pezizomycotina</taxon>
        <taxon>Xylonomycetes</taxon>
        <taxon>Xylonales</taxon>
        <taxon>Xylonaceae</taxon>
        <taxon>Xylona</taxon>
    </lineage>
</organism>
<dbReference type="SUPFAM" id="SSF144232">
    <property type="entry name" value="HIT/MYND zinc finger-like"/>
    <property type="match status" value="1"/>
</dbReference>
<dbReference type="Pfam" id="PF25790">
    <property type="entry name" value="BCD1"/>
    <property type="match status" value="1"/>
</dbReference>
<dbReference type="GO" id="GO:0000492">
    <property type="term" value="P:box C/D snoRNP assembly"/>
    <property type="evidence" value="ECO:0007669"/>
    <property type="project" value="TreeGrafter"/>
</dbReference>
<sequence length="460" mass="51458">MASEGSLLSNLCRICHINPPKYRCPRCSVRTCSLDCSKRHKVWSQCSGVRDPAAYLKRSELATPSAFDRDYNFISGIERGLDRADRDADIRGIELGREENERARRSKWNSGPKKGEVNVQKALERARVIVDRAPKGMTREKENRTSWNRKYKCLSWTVEWFHPDGRRELSGCLETWPLCEGYSRILEKDSAGKKRKRETDDEAARPTPKDAILENASAGQELTRTGEDETSNPAETQNPENAEPIQSSTQPTPAPHDPEVTDSQNLESSNPTEPPPTPSVPSENANSTSAPPTNPPQSPQDQQATDTPTSDPPAPHSEQNQDSTSSPQESNETKHIQEIPNIHMYLLRPHTASSSKVLIPVAQSSSLAECLRERVVLEYPTFYILLSPPPSLPDGFILEADYLGQQRAEEEEMRELLAHVDVPQDQQQSTTSNAGQDDEQARNQFVNDEVLRVLQKDMVG</sequence>
<feature type="region of interest" description="Disordered" evidence="14">
    <location>
        <begin position="188"/>
        <end position="333"/>
    </location>
</feature>